<dbReference type="EMBL" id="CABIJS010000166">
    <property type="protein sequence ID" value="VUZ45382.1"/>
    <property type="molecule type" value="Genomic_DNA"/>
</dbReference>
<reference evidence="2 3" key="1">
    <citation type="submission" date="2019-07" db="EMBL/GenBank/DDBJ databases">
        <authorList>
            <person name="Jastrzebski P J."/>
            <person name="Paukszto L."/>
            <person name="Jastrzebski P J."/>
        </authorList>
    </citation>
    <scope>NUCLEOTIDE SEQUENCE [LARGE SCALE GENOMIC DNA]</scope>
    <source>
        <strain evidence="2 3">WMS-il1</strain>
    </source>
</reference>
<organism evidence="2 3">
    <name type="scientific">Hymenolepis diminuta</name>
    <name type="common">Rat tapeworm</name>
    <dbReference type="NCBI Taxonomy" id="6216"/>
    <lineage>
        <taxon>Eukaryota</taxon>
        <taxon>Metazoa</taxon>
        <taxon>Spiralia</taxon>
        <taxon>Lophotrochozoa</taxon>
        <taxon>Platyhelminthes</taxon>
        <taxon>Cestoda</taxon>
        <taxon>Eucestoda</taxon>
        <taxon>Cyclophyllidea</taxon>
        <taxon>Hymenolepididae</taxon>
        <taxon>Hymenolepis</taxon>
    </lineage>
</organism>
<evidence type="ECO:0000313" key="3">
    <source>
        <dbReference type="Proteomes" id="UP000321570"/>
    </source>
</evidence>
<sequence>ETECTHINNELNTKSEKLRVLELEYQNLSEEVSRLQSSLDDSKSKASIMQKRIEEREQRLRKLETEN</sequence>
<evidence type="ECO:0000256" key="1">
    <source>
        <dbReference type="SAM" id="Coils"/>
    </source>
</evidence>
<feature type="non-terminal residue" evidence="2">
    <location>
        <position position="1"/>
    </location>
</feature>
<protein>
    <submittedName>
        <fullName evidence="2">Uncharacterized protein</fullName>
    </submittedName>
</protein>
<gene>
    <name evidence="2" type="ORF">WMSIL1_LOCUS5395</name>
</gene>
<feature type="non-terminal residue" evidence="2">
    <location>
        <position position="67"/>
    </location>
</feature>
<evidence type="ECO:0000313" key="2">
    <source>
        <dbReference type="EMBL" id="VUZ45382.1"/>
    </source>
</evidence>
<keyword evidence="3" id="KW-1185">Reference proteome</keyword>
<dbReference type="AlphaFoldDB" id="A0A564YDM3"/>
<accession>A0A564YDM3</accession>
<keyword evidence="1" id="KW-0175">Coiled coil</keyword>
<proteinExistence type="predicted"/>
<name>A0A564YDM3_HYMDI</name>
<dbReference type="Proteomes" id="UP000321570">
    <property type="component" value="Unassembled WGS sequence"/>
</dbReference>
<feature type="coiled-coil region" evidence="1">
    <location>
        <begin position="11"/>
        <end position="66"/>
    </location>
</feature>